<proteinExistence type="predicted"/>
<evidence type="ECO:0000259" key="4">
    <source>
        <dbReference type="PROSITE" id="PS51393"/>
    </source>
</evidence>
<dbReference type="InterPro" id="IPR036226">
    <property type="entry name" value="LipOase_C_sf"/>
</dbReference>
<name>A0A3Q7F7V1_SOLLC</name>
<keyword evidence="6" id="KW-1185">Reference proteome</keyword>
<keyword evidence="3" id="KW-0560">Oxidoreductase</keyword>
<keyword evidence="2" id="KW-0223">Dioxygenase</keyword>
<dbReference type="InParanoid" id="A0A3Q7F7V1"/>
<evidence type="ECO:0000256" key="3">
    <source>
        <dbReference type="ARBA" id="ARBA00023002"/>
    </source>
</evidence>
<dbReference type="GO" id="GO:0016702">
    <property type="term" value="F:oxidoreductase activity, acting on single donors with incorporation of molecular oxygen, incorporation of two atoms of oxygen"/>
    <property type="evidence" value="ECO:0007669"/>
    <property type="project" value="InterPro"/>
</dbReference>
<keyword evidence="1" id="KW-0479">Metal-binding</keyword>
<dbReference type="InterPro" id="IPR013819">
    <property type="entry name" value="LipOase_C"/>
</dbReference>
<accession>A0A3Q7F7V1</accession>
<protein>
    <recommendedName>
        <fullName evidence="4">Lipoxygenase domain-containing protein</fullName>
    </recommendedName>
</protein>
<evidence type="ECO:0000256" key="2">
    <source>
        <dbReference type="ARBA" id="ARBA00022964"/>
    </source>
</evidence>
<evidence type="ECO:0000256" key="1">
    <source>
        <dbReference type="ARBA" id="ARBA00022723"/>
    </source>
</evidence>
<evidence type="ECO:0000313" key="5">
    <source>
        <dbReference type="EnsemblPlants" id="Solyc01g099167.1.1"/>
    </source>
</evidence>
<dbReference type="GO" id="GO:0034440">
    <property type="term" value="P:lipid oxidation"/>
    <property type="evidence" value="ECO:0007669"/>
    <property type="project" value="InterPro"/>
</dbReference>
<dbReference type="GO" id="GO:0046872">
    <property type="term" value="F:metal ion binding"/>
    <property type="evidence" value="ECO:0007669"/>
    <property type="project" value="UniProtKB-KW"/>
</dbReference>
<evidence type="ECO:0000313" key="6">
    <source>
        <dbReference type="Proteomes" id="UP000004994"/>
    </source>
</evidence>
<dbReference type="Pfam" id="PF00305">
    <property type="entry name" value="Lipoxygenase"/>
    <property type="match status" value="1"/>
</dbReference>
<dbReference type="PROSITE" id="PS51393">
    <property type="entry name" value="LIPOXYGENASE_3"/>
    <property type="match status" value="1"/>
</dbReference>
<dbReference type="AlphaFoldDB" id="A0A3Q7F7V1"/>
<dbReference type="Proteomes" id="UP000004994">
    <property type="component" value="Chromosome 1"/>
</dbReference>
<feature type="domain" description="Lipoxygenase" evidence="4">
    <location>
        <begin position="1"/>
        <end position="102"/>
    </location>
</feature>
<reference evidence="5" key="1">
    <citation type="journal article" date="2012" name="Nature">
        <title>The tomato genome sequence provides insights into fleshy fruit evolution.</title>
        <authorList>
            <consortium name="Tomato Genome Consortium"/>
        </authorList>
    </citation>
    <scope>NUCLEOTIDE SEQUENCE [LARGE SCALE GENOMIC DNA]</scope>
    <source>
        <strain evidence="5">cv. Heinz 1706</strain>
    </source>
</reference>
<reference evidence="5" key="2">
    <citation type="submission" date="2019-01" db="UniProtKB">
        <authorList>
            <consortium name="EnsemblPlants"/>
        </authorList>
    </citation>
    <scope>IDENTIFICATION</scope>
    <source>
        <strain evidence="5">cv. Heinz 1706</strain>
    </source>
</reference>
<dbReference type="Gene3D" id="1.20.245.10">
    <property type="entry name" value="Lipoxygenase-1, Domain 5"/>
    <property type="match status" value="2"/>
</dbReference>
<organism evidence="5">
    <name type="scientific">Solanum lycopersicum</name>
    <name type="common">Tomato</name>
    <name type="synonym">Lycopersicon esculentum</name>
    <dbReference type="NCBI Taxonomy" id="4081"/>
    <lineage>
        <taxon>Eukaryota</taxon>
        <taxon>Viridiplantae</taxon>
        <taxon>Streptophyta</taxon>
        <taxon>Embryophyta</taxon>
        <taxon>Tracheophyta</taxon>
        <taxon>Spermatophyta</taxon>
        <taxon>Magnoliopsida</taxon>
        <taxon>eudicotyledons</taxon>
        <taxon>Gunneridae</taxon>
        <taxon>Pentapetalae</taxon>
        <taxon>asterids</taxon>
        <taxon>lamiids</taxon>
        <taxon>Solanales</taxon>
        <taxon>Solanaceae</taxon>
        <taxon>Solanoideae</taxon>
        <taxon>Solaneae</taxon>
        <taxon>Solanum</taxon>
        <taxon>Solanum subgen. Lycopersicon</taxon>
    </lineage>
</organism>
<sequence length="102" mass="11701">MTIMLFNYRVVVEDLTCPHGVCLLIQDYPYAVDGLEIWSAIKSWKDGELQAWWNEIREGGHGDKKDEPWWPKMQTLQELIDSWIASALHAAVNLGNTLMVVT</sequence>
<dbReference type="SUPFAM" id="SSF48484">
    <property type="entry name" value="Lipoxigenase"/>
    <property type="match status" value="1"/>
</dbReference>
<dbReference type="STRING" id="4081.A0A3Q7F7V1"/>
<dbReference type="PANTHER" id="PTHR11771">
    <property type="entry name" value="LIPOXYGENASE"/>
    <property type="match status" value="1"/>
</dbReference>
<dbReference type="Gramene" id="Solyc01g099167.1.1">
    <property type="protein sequence ID" value="Solyc01g099167.1.1"/>
    <property type="gene ID" value="Solyc01g099167.1"/>
</dbReference>
<dbReference type="EnsemblPlants" id="Solyc01g099167.1.1">
    <property type="protein sequence ID" value="Solyc01g099167.1.1"/>
    <property type="gene ID" value="Solyc01g099167.1"/>
</dbReference>
<dbReference type="InterPro" id="IPR000907">
    <property type="entry name" value="LipOase"/>
</dbReference>